<dbReference type="Proteomes" id="UP000015093">
    <property type="component" value="Segment"/>
</dbReference>
<name>S5MTK6_9CAUD</name>
<protein>
    <submittedName>
        <fullName evidence="1">Uncharacterized protein</fullName>
    </submittedName>
</protein>
<accession>S5MTK6</accession>
<evidence type="ECO:0000313" key="1">
    <source>
        <dbReference type="EMBL" id="AGR47132.1"/>
    </source>
</evidence>
<dbReference type="KEGG" id="vg:26642378"/>
<organism evidence="1 2">
    <name type="scientific">Bacillus phage Shanette</name>
    <dbReference type="NCBI Taxonomy" id="1296656"/>
    <lineage>
        <taxon>Viruses</taxon>
        <taxon>Duplodnaviria</taxon>
        <taxon>Heunggongvirae</taxon>
        <taxon>Uroviricota</taxon>
        <taxon>Caudoviricetes</taxon>
        <taxon>Herelleviridae</taxon>
        <taxon>Spounavirinae</taxon>
        <taxon>Siminovitchvirus</taxon>
        <taxon>Siminovitchvirus shanette</taxon>
    </lineage>
</organism>
<evidence type="ECO:0000313" key="2">
    <source>
        <dbReference type="Proteomes" id="UP000015093"/>
    </source>
</evidence>
<dbReference type="RefSeq" id="YP_009216033.1">
    <property type="nucleotide sequence ID" value="NC_028983.1"/>
</dbReference>
<sequence length="117" mass="12813">MGGGVMHVTHSVLTIDGLDIPHVAEEMLISGKVFHVQFLGDGGAKVFNDNITIPTYIYERQAEGLPFKLIRHYNFGATTGTITTQGMLICIRCESSHNPTEGSIHLSKAVFRIEEAL</sequence>
<reference evidence="1 2" key="1">
    <citation type="journal article" date="2014" name="Genome Announc.">
        <title>Genome Sequences of Three Novel Bacillus cereus Bacteriophages.</title>
        <authorList>
            <person name="Grose J.H."/>
            <person name="Jensen J.D."/>
            <person name="Merrill B.D."/>
            <person name="Fisher J.N."/>
            <person name="Burnett S.H."/>
            <person name="Breakwell D.P."/>
        </authorList>
    </citation>
    <scope>NUCLEOTIDE SEQUENCE [LARGE SCALE GENOMIC DNA]</scope>
</reference>
<dbReference type="EMBL" id="KC595513">
    <property type="protein sequence ID" value="AGR47132.1"/>
    <property type="molecule type" value="Genomic_DNA"/>
</dbReference>
<proteinExistence type="predicted"/>
<keyword evidence="2" id="KW-1185">Reference proteome</keyword>
<gene>
    <name evidence="1" type="ORF">SHANETTE_35</name>
</gene>
<dbReference type="GeneID" id="26642378"/>